<dbReference type="EMBL" id="ADVG01000005">
    <property type="protein sequence ID" value="EFH79755.1"/>
    <property type="molecule type" value="Genomic_DNA"/>
</dbReference>
<sequence>MPRVQRERKERTDNYHLLIQWCRTPEQGLYEQIRPEMEGKLRPEVHLIYTTYLQL</sequence>
<dbReference type="Proteomes" id="UP000004508">
    <property type="component" value="Unassembled WGS sequence"/>
</dbReference>
<organism evidence="1 2">
    <name type="scientific">Ktedonobacter racemifer DSM 44963</name>
    <dbReference type="NCBI Taxonomy" id="485913"/>
    <lineage>
        <taxon>Bacteria</taxon>
        <taxon>Bacillati</taxon>
        <taxon>Chloroflexota</taxon>
        <taxon>Ktedonobacteria</taxon>
        <taxon>Ktedonobacterales</taxon>
        <taxon>Ktedonobacteraceae</taxon>
        <taxon>Ktedonobacter</taxon>
    </lineage>
</organism>
<proteinExistence type="predicted"/>
<evidence type="ECO:0000313" key="2">
    <source>
        <dbReference type="Proteomes" id="UP000004508"/>
    </source>
</evidence>
<accession>D6U794</accession>
<reference evidence="1 2" key="1">
    <citation type="journal article" date="2011" name="Stand. Genomic Sci.">
        <title>Non-contiguous finished genome sequence and contextual data of the filamentous soil bacterium Ktedonobacter racemifer type strain (SOSP1-21).</title>
        <authorList>
            <person name="Chang Y.J."/>
            <person name="Land M."/>
            <person name="Hauser L."/>
            <person name="Chertkov O."/>
            <person name="Del Rio T.G."/>
            <person name="Nolan M."/>
            <person name="Copeland A."/>
            <person name="Tice H."/>
            <person name="Cheng J.F."/>
            <person name="Lucas S."/>
            <person name="Han C."/>
            <person name="Goodwin L."/>
            <person name="Pitluck S."/>
            <person name="Ivanova N."/>
            <person name="Ovchinikova G."/>
            <person name="Pati A."/>
            <person name="Chen A."/>
            <person name="Palaniappan K."/>
            <person name="Mavromatis K."/>
            <person name="Liolios K."/>
            <person name="Brettin T."/>
            <person name="Fiebig A."/>
            <person name="Rohde M."/>
            <person name="Abt B."/>
            <person name="Goker M."/>
            <person name="Detter J.C."/>
            <person name="Woyke T."/>
            <person name="Bristow J."/>
            <person name="Eisen J.A."/>
            <person name="Markowitz V."/>
            <person name="Hugenholtz P."/>
            <person name="Kyrpides N.C."/>
            <person name="Klenk H.P."/>
            <person name="Lapidus A."/>
        </authorList>
    </citation>
    <scope>NUCLEOTIDE SEQUENCE [LARGE SCALE GENOMIC DNA]</scope>
    <source>
        <strain evidence="2">DSM 44963</strain>
    </source>
</reference>
<dbReference type="RefSeq" id="WP_007921844.1">
    <property type="nucleotide sequence ID" value="NZ_ADVG01000005.1"/>
</dbReference>
<keyword evidence="2" id="KW-1185">Reference proteome</keyword>
<evidence type="ECO:0000313" key="1">
    <source>
        <dbReference type="EMBL" id="EFH79755.1"/>
    </source>
</evidence>
<gene>
    <name evidence="1" type="ORF">Krac_0254</name>
</gene>
<protein>
    <submittedName>
        <fullName evidence="1">Uncharacterized protein</fullName>
    </submittedName>
</protein>
<dbReference type="InParanoid" id="D6U794"/>
<dbReference type="AlphaFoldDB" id="D6U794"/>
<comment type="caution">
    <text evidence="1">The sequence shown here is derived from an EMBL/GenBank/DDBJ whole genome shotgun (WGS) entry which is preliminary data.</text>
</comment>
<name>D6U794_KTERA</name>